<reference evidence="7" key="1">
    <citation type="submission" date="2020-07" db="EMBL/GenBank/DDBJ databases">
        <title>Genome sequence and genetic diversity analysis of an under-domesticated orphan crop, white fonio (Digitaria exilis).</title>
        <authorList>
            <person name="Bennetzen J.L."/>
            <person name="Chen S."/>
            <person name="Ma X."/>
            <person name="Wang X."/>
            <person name="Yssel A.E.J."/>
            <person name="Chaluvadi S.R."/>
            <person name="Johnson M."/>
            <person name="Gangashetty P."/>
            <person name="Hamidou F."/>
            <person name="Sanogo M.D."/>
            <person name="Zwaenepoel A."/>
            <person name="Wallace J."/>
            <person name="Van De Peer Y."/>
            <person name="Van Deynze A."/>
        </authorList>
    </citation>
    <scope>NUCLEOTIDE SEQUENCE</scope>
    <source>
        <tissue evidence="7">Leaves</tissue>
    </source>
</reference>
<dbReference type="PROSITE" id="PS00375">
    <property type="entry name" value="UDPGT"/>
    <property type="match status" value="1"/>
</dbReference>
<gene>
    <name evidence="7" type="ORF">HU200_027656</name>
</gene>
<evidence type="ECO:0008006" key="9">
    <source>
        <dbReference type="Google" id="ProtNLM"/>
    </source>
</evidence>
<accession>A0A835BWV3</accession>
<dbReference type="CDD" id="cd03784">
    <property type="entry name" value="GT1_Gtf-like"/>
    <property type="match status" value="1"/>
</dbReference>
<dbReference type="OrthoDB" id="5835829at2759"/>
<dbReference type="InterPro" id="IPR008811">
    <property type="entry name" value="Glycosyl_hydrolases_36"/>
</dbReference>
<comment type="similarity">
    <text evidence="1">Belongs to the glycosyl hydrolases 36 family.</text>
</comment>
<evidence type="ECO:0000256" key="6">
    <source>
        <dbReference type="SAM" id="MobiDB-lite"/>
    </source>
</evidence>
<evidence type="ECO:0000313" key="7">
    <source>
        <dbReference type="EMBL" id="KAF8715102.1"/>
    </source>
</evidence>
<evidence type="ECO:0000256" key="5">
    <source>
        <dbReference type="ARBA" id="ARBA00023277"/>
    </source>
</evidence>
<dbReference type="InterPro" id="IPR035595">
    <property type="entry name" value="UDP_glycos_trans_CS"/>
</dbReference>
<feature type="region of interest" description="Disordered" evidence="6">
    <location>
        <begin position="1"/>
        <end position="26"/>
    </location>
</feature>
<name>A0A835BWV3_9POAL</name>
<dbReference type="FunFam" id="3.40.50.2000:FF:000064">
    <property type="entry name" value="Glycosyltransferase"/>
    <property type="match status" value="1"/>
</dbReference>
<comment type="similarity">
    <text evidence="2">Belongs to the UDP-glycosyltransferase family.</text>
</comment>
<keyword evidence="3" id="KW-0328">Glycosyltransferase</keyword>
<dbReference type="GO" id="GO:0008194">
    <property type="term" value="F:UDP-glycosyltransferase activity"/>
    <property type="evidence" value="ECO:0007669"/>
    <property type="project" value="InterPro"/>
</dbReference>
<evidence type="ECO:0000256" key="2">
    <source>
        <dbReference type="ARBA" id="ARBA00009995"/>
    </source>
</evidence>
<dbReference type="PANTHER" id="PTHR31268">
    <property type="match status" value="1"/>
</dbReference>
<evidence type="ECO:0000256" key="4">
    <source>
        <dbReference type="ARBA" id="ARBA00022679"/>
    </source>
</evidence>
<dbReference type="EMBL" id="JACEFO010001734">
    <property type="protein sequence ID" value="KAF8715102.1"/>
    <property type="molecule type" value="Genomic_DNA"/>
</dbReference>
<dbReference type="FunFam" id="3.40.50.2000:FF:000103">
    <property type="entry name" value="Glycosyltransferase"/>
    <property type="match status" value="1"/>
</dbReference>
<dbReference type="SUPFAM" id="SSF51445">
    <property type="entry name" value="(Trans)glycosidases"/>
    <property type="match status" value="1"/>
</dbReference>
<dbReference type="InterPro" id="IPR017853">
    <property type="entry name" value="GH"/>
</dbReference>
<dbReference type="Pfam" id="PF00201">
    <property type="entry name" value="UDPGT"/>
    <property type="match status" value="1"/>
</dbReference>
<dbReference type="PANTHER" id="PTHR31268:SF10">
    <property type="entry name" value="GALACTINOL--SUCROSE GALACTOSYLTRANSFERASE"/>
    <property type="match status" value="1"/>
</dbReference>
<keyword evidence="8" id="KW-1185">Reference proteome</keyword>
<dbReference type="Gene3D" id="3.40.50.2000">
    <property type="entry name" value="Glycogen Phosphorylase B"/>
    <property type="match status" value="2"/>
</dbReference>
<dbReference type="InterPro" id="IPR002213">
    <property type="entry name" value="UDP_glucos_trans"/>
</dbReference>
<evidence type="ECO:0000256" key="3">
    <source>
        <dbReference type="ARBA" id="ARBA00022676"/>
    </source>
</evidence>
<sequence length="1101" mass="120075">MSVEAASQHHLGTATPTAQQQQQQMTARLEGGSLLVGGRELLAGAPPNVTLRPAEAEAEAAPGAAFLGARAAAPSSRHVFSVGTLARFKIWWMVPATGAGAAAVPAETQMLLLEFRDEAGSAAAEGSAVYALMLPVLDGNFRASLQGSPENELQSGSLATSFTFRLVSKIKGTFRHIDDKEIPANLDWFGWCTWDAFYKAVNPTGIEEGLQRYCSLPKIHFLVYSLHEGGAPPRFLIIDDGWQETVDEFKEVDETLREQTVLVFHSWVTHSKCAPALFPDLRCNYARFAQRLTDLKENHKFRGETCKNLGDLVKKIKEKHGVKYVYMWHALLGYWGGVQATTDLMKKYNPKLVYPVQSPGNVANLRDIAMDSLEKFGVGIVDPDKIYEFYNDQHSYLSTAGVDGVKSAVARASEDFMPRELALQTLHVASVAFNSLLLGEIFIPDWDMFHSKHESAEFHGAARALSGGGIYVSDKPGVHDFNVLKKLVLPDGSILRASIPISSVITLRVYPQLLISPLFGLPGSLSRLQKHQNLEVSLSTMACEIYTISPVKVHQSPCPVEKPTTKRFIMVANDEHVILFPFMAQGHVAPFRCLAELVRRTRPDVRITMVATPSVAESLRASLAAGDVDVHELPFDPAEHGLPTGGDTSANLIGSQQRITTLLIASESLRQAFRRFVSDLRAANPGADLHIMADMFMGWTVDVAGDDARVSHSIVLTCGAYGAALYFSLWNSVPLLPANDDGDTFVVAPHEFPGMSVQRSQLADQLATADGKDARSIFIRKQVASFARADALLVNTTEDLEPKGLSMLRQWFNTVPTYPVGPLLLRTTATVSEARDRTTILAWLDKQLPGSVLYVSFGSQCTINTSQMVALASGLAQSAHKFVGVVRPPSGLDDVNGHFRPEWLPEGFDEKVAATGQGLLVRGWAPQLEILAHPATGAFLTHCGWNSVQESLANGVPLIGWPLSADQFYNAKMLVEVGVCVEVARGSDAVGRDKITEVVDTVLGETSERAVMRSKAAKMKKVIRAAGGTDGDGSSVKVMERFFAVVSRHHGKGPGRFGAYYSVTRLELCRVDGQQVEFSHAEDGLTFDLPLFIPRWRPGAH</sequence>
<dbReference type="AlphaFoldDB" id="A0A835BWV3"/>
<dbReference type="Proteomes" id="UP000636709">
    <property type="component" value="Unassembled WGS sequence"/>
</dbReference>
<evidence type="ECO:0000256" key="1">
    <source>
        <dbReference type="ARBA" id="ARBA00007240"/>
    </source>
</evidence>
<keyword evidence="4" id="KW-0808">Transferase</keyword>
<proteinExistence type="inferred from homology"/>
<evidence type="ECO:0000313" key="8">
    <source>
        <dbReference type="Proteomes" id="UP000636709"/>
    </source>
</evidence>
<dbReference type="Pfam" id="PF05691">
    <property type="entry name" value="Raffinose_syn"/>
    <property type="match status" value="2"/>
</dbReference>
<dbReference type="SUPFAM" id="SSF53756">
    <property type="entry name" value="UDP-Glycosyltransferase/glycogen phosphorylase"/>
    <property type="match status" value="1"/>
</dbReference>
<comment type="caution">
    <text evidence="7">The sequence shown here is derived from an EMBL/GenBank/DDBJ whole genome shotgun (WGS) entry which is preliminary data.</text>
</comment>
<keyword evidence="5" id="KW-0119">Carbohydrate metabolism</keyword>
<organism evidence="7 8">
    <name type="scientific">Digitaria exilis</name>
    <dbReference type="NCBI Taxonomy" id="1010633"/>
    <lineage>
        <taxon>Eukaryota</taxon>
        <taxon>Viridiplantae</taxon>
        <taxon>Streptophyta</taxon>
        <taxon>Embryophyta</taxon>
        <taxon>Tracheophyta</taxon>
        <taxon>Spermatophyta</taxon>
        <taxon>Magnoliopsida</taxon>
        <taxon>Liliopsida</taxon>
        <taxon>Poales</taxon>
        <taxon>Poaceae</taxon>
        <taxon>PACMAD clade</taxon>
        <taxon>Panicoideae</taxon>
        <taxon>Panicodae</taxon>
        <taxon>Paniceae</taxon>
        <taxon>Anthephorinae</taxon>
        <taxon>Digitaria</taxon>
    </lineage>
</organism>
<protein>
    <recommendedName>
        <fullName evidence="9">UDP-glycosyltransferases domain-containing protein</fullName>
    </recommendedName>
</protein>